<reference evidence="5" key="1">
    <citation type="submission" date="2012-09" db="EMBL/GenBank/DDBJ databases">
        <title>Metagenomic Characterization of a Microbial Community in Wastewater Detects High Levels of Antibiotic Resistance.</title>
        <authorList>
            <person name="Abrams M."/>
            <person name="Caldwell A."/>
            <person name="Vandaei E."/>
            <person name="Lee W."/>
            <person name="Perrott J."/>
            <person name="Khan S.Y."/>
            <person name="Ta J."/>
            <person name="Romero D."/>
            <person name="Nguyen V."/>
            <person name="Pourmand N."/>
            <person name="Ouverney C.C."/>
        </authorList>
    </citation>
    <scope>NUCLEOTIDE SEQUENCE</scope>
</reference>
<keyword evidence="2" id="KW-0238">DNA-binding</keyword>
<organism evidence="5">
    <name type="scientific">uncultured bacterium A1Q1_fos_1025</name>
    <dbReference type="NCBI Taxonomy" id="1256537"/>
    <lineage>
        <taxon>Bacteria</taxon>
        <taxon>environmental samples</taxon>
    </lineage>
</organism>
<evidence type="ECO:0000256" key="1">
    <source>
        <dbReference type="ARBA" id="ARBA00023015"/>
    </source>
</evidence>
<dbReference type="PANTHER" id="PTHR42756:SF1">
    <property type="entry name" value="TRANSCRIPTIONAL REPRESSOR OF EMRAB OPERON"/>
    <property type="match status" value="1"/>
</dbReference>
<evidence type="ECO:0000256" key="3">
    <source>
        <dbReference type="ARBA" id="ARBA00023163"/>
    </source>
</evidence>
<dbReference type="SUPFAM" id="SSF46785">
    <property type="entry name" value="Winged helix' DNA-binding domain"/>
    <property type="match status" value="1"/>
</dbReference>
<sequence length="169" mass="19176">MANTRHDTVDRITGQWREQRPDLDVSPIEVIGRISRLSRLIDRRLEENFARFDIEAWMYDVLATLRRGGEPYELTAGDLVRQSMVTTGAITNRIDRLEQRGLVERAGTSDRRKVIVRLTPAGFDLVEEVVGAHLATEHELLGSLDERRRAQLAGLLRTVLHDLGDHADA</sequence>
<evidence type="ECO:0000256" key="2">
    <source>
        <dbReference type="ARBA" id="ARBA00023125"/>
    </source>
</evidence>
<dbReference type="InterPro" id="IPR036390">
    <property type="entry name" value="WH_DNA-bd_sf"/>
</dbReference>
<keyword evidence="3" id="KW-0804">Transcription</keyword>
<dbReference type="PANTHER" id="PTHR42756">
    <property type="entry name" value="TRANSCRIPTIONAL REGULATOR, MARR"/>
    <property type="match status" value="1"/>
</dbReference>
<dbReference type="GO" id="GO:0003700">
    <property type="term" value="F:DNA-binding transcription factor activity"/>
    <property type="evidence" value="ECO:0007669"/>
    <property type="project" value="InterPro"/>
</dbReference>
<dbReference type="EMBL" id="JX649878">
    <property type="protein sequence ID" value="AGC71629.1"/>
    <property type="molecule type" value="Genomic_DNA"/>
</dbReference>
<dbReference type="SMART" id="SM00347">
    <property type="entry name" value="HTH_MARR"/>
    <property type="match status" value="1"/>
</dbReference>
<dbReference type="GO" id="GO:0003677">
    <property type="term" value="F:DNA binding"/>
    <property type="evidence" value="ECO:0007669"/>
    <property type="project" value="UniProtKB-KW"/>
</dbReference>
<dbReference type="PROSITE" id="PS50995">
    <property type="entry name" value="HTH_MARR_2"/>
    <property type="match status" value="1"/>
</dbReference>
<name>L7VVR4_9BACT</name>
<proteinExistence type="predicted"/>
<evidence type="ECO:0000313" key="5">
    <source>
        <dbReference type="EMBL" id="AGC71629.1"/>
    </source>
</evidence>
<dbReference type="InterPro" id="IPR000835">
    <property type="entry name" value="HTH_MarR-typ"/>
</dbReference>
<accession>L7VVR4</accession>
<keyword evidence="1" id="KW-0805">Transcription regulation</keyword>
<evidence type="ECO:0000259" key="4">
    <source>
        <dbReference type="PROSITE" id="PS50995"/>
    </source>
</evidence>
<dbReference type="AlphaFoldDB" id="L7VVR4"/>
<dbReference type="InterPro" id="IPR036388">
    <property type="entry name" value="WH-like_DNA-bd_sf"/>
</dbReference>
<feature type="domain" description="HTH marR-type" evidence="4">
    <location>
        <begin position="27"/>
        <end position="161"/>
    </location>
</feature>
<dbReference type="Gene3D" id="1.10.10.10">
    <property type="entry name" value="Winged helix-like DNA-binding domain superfamily/Winged helix DNA-binding domain"/>
    <property type="match status" value="1"/>
</dbReference>
<dbReference type="Pfam" id="PF12802">
    <property type="entry name" value="MarR_2"/>
    <property type="match status" value="1"/>
</dbReference>
<protein>
    <submittedName>
        <fullName evidence="5">Transcriptional regulator, MarR family</fullName>
    </submittedName>
</protein>